<dbReference type="EMBL" id="BDGG01000012">
    <property type="protein sequence ID" value="GAV05799.1"/>
    <property type="molecule type" value="Genomic_DNA"/>
</dbReference>
<protein>
    <submittedName>
        <fullName evidence="1">Uncharacterized protein</fullName>
    </submittedName>
</protein>
<accession>A0A1D1W497</accession>
<reference evidence="1 2" key="1">
    <citation type="journal article" date="2016" name="Nat. Commun.">
        <title>Extremotolerant tardigrade genome and improved radiotolerance of human cultured cells by tardigrade-unique protein.</title>
        <authorList>
            <person name="Hashimoto T."/>
            <person name="Horikawa D.D."/>
            <person name="Saito Y."/>
            <person name="Kuwahara H."/>
            <person name="Kozuka-Hata H."/>
            <person name="Shin-I T."/>
            <person name="Minakuchi Y."/>
            <person name="Ohishi K."/>
            <person name="Motoyama A."/>
            <person name="Aizu T."/>
            <person name="Enomoto A."/>
            <person name="Kondo K."/>
            <person name="Tanaka S."/>
            <person name="Hara Y."/>
            <person name="Koshikawa S."/>
            <person name="Sagara H."/>
            <person name="Miura T."/>
            <person name="Yokobori S."/>
            <person name="Miyagawa K."/>
            <person name="Suzuki Y."/>
            <person name="Kubo T."/>
            <person name="Oyama M."/>
            <person name="Kohara Y."/>
            <person name="Fujiyama A."/>
            <person name="Arakawa K."/>
            <person name="Katayama T."/>
            <person name="Toyoda A."/>
            <person name="Kunieda T."/>
        </authorList>
    </citation>
    <scope>NUCLEOTIDE SEQUENCE [LARGE SCALE GENOMIC DNA]</scope>
    <source>
        <strain evidence="1 2">YOKOZUNA-1</strain>
    </source>
</reference>
<keyword evidence="2" id="KW-1185">Reference proteome</keyword>
<name>A0A1D1W497_RAMVA</name>
<evidence type="ECO:0000313" key="2">
    <source>
        <dbReference type="Proteomes" id="UP000186922"/>
    </source>
</evidence>
<organism evidence="1 2">
    <name type="scientific">Ramazzottius varieornatus</name>
    <name type="common">Water bear</name>
    <name type="synonym">Tardigrade</name>
    <dbReference type="NCBI Taxonomy" id="947166"/>
    <lineage>
        <taxon>Eukaryota</taxon>
        <taxon>Metazoa</taxon>
        <taxon>Ecdysozoa</taxon>
        <taxon>Tardigrada</taxon>
        <taxon>Eutardigrada</taxon>
        <taxon>Parachela</taxon>
        <taxon>Hypsibioidea</taxon>
        <taxon>Ramazzottiidae</taxon>
        <taxon>Ramazzottius</taxon>
    </lineage>
</organism>
<evidence type="ECO:0000313" key="1">
    <source>
        <dbReference type="EMBL" id="GAV05799.1"/>
    </source>
</evidence>
<dbReference type="Proteomes" id="UP000186922">
    <property type="component" value="Unassembled WGS sequence"/>
</dbReference>
<comment type="caution">
    <text evidence="1">The sequence shown here is derived from an EMBL/GenBank/DDBJ whole genome shotgun (WGS) entry which is preliminary data.</text>
</comment>
<gene>
    <name evidence="1" type="primary">RvY_15874-1</name>
    <name evidence="1" type="synonym">RvY_15874.1</name>
    <name evidence="1" type="ORF">RvY_15874</name>
</gene>
<dbReference type="AlphaFoldDB" id="A0A1D1W497"/>
<sequence>MKEILGRRLVVNQPEIVTVCTRTAAIGFCACSDFQSFVALTPQFDFFMKSVRHIVSSTPHCSRHQLEEFSSFLCLLSSHVFIALYMRTPTSLVIALSPFL</sequence>
<proteinExistence type="predicted"/>